<dbReference type="OrthoDB" id="8430253at2"/>
<dbReference type="Pfam" id="PF20343">
    <property type="entry name" value="DUF6638"/>
    <property type="match status" value="1"/>
</dbReference>
<name>A0A3M0GN68_9FLAO</name>
<comment type="caution">
    <text evidence="1">The sequence shown here is derived from an EMBL/GenBank/DDBJ whole genome shotgun (WGS) entry which is preliminary data.</text>
</comment>
<evidence type="ECO:0000313" key="1">
    <source>
        <dbReference type="EMBL" id="RMB64182.1"/>
    </source>
</evidence>
<proteinExistence type="predicted"/>
<organism evidence="1 2">
    <name type="scientific">Dokdonia sinensis</name>
    <dbReference type="NCBI Taxonomy" id="2479847"/>
    <lineage>
        <taxon>Bacteria</taxon>
        <taxon>Pseudomonadati</taxon>
        <taxon>Bacteroidota</taxon>
        <taxon>Flavobacteriia</taxon>
        <taxon>Flavobacteriales</taxon>
        <taxon>Flavobacteriaceae</taxon>
        <taxon>Dokdonia</taxon>
    </lineage>
</organism>
<dbReference type="InterPro" id="IPR046578">
    <property type="entry name" value="DUF6638"/>
</dbReference>
<dbReference type="EMBL" id="REFV01000001">
    <property type="protein sequence ID" value="RMB64182.1"/>
    <property type="molecule type" value="Genomic_DNA"/>
</dbReference>
<dbReference type="AlphaFoldDB" id="A0A3M0GN68"/>
<accession>A0A3M0GN68</accession>
<keyword evidence="2" id="KW-1185">Reference proteome</keyword>
<sequence length="422" mass="48824">MEKLKAAGLYGGALVTLTGALARRYNECLAMLGVAPTKLERFSIDAMGWSPEIAAEKQEDFYLNSGEANTNAIIISPAQRDKPVHMPSHSFDRDLMEAVFTAFAKAIKDITKDSALCVHIDQKIDTFFEPFDLLRYDKITVSFEVLNKLDIVQQEQNNLITTLTTGNNFIDRDIHRQLLESAKNYGDLRNRKLSIDPMTLEVKSFYTRAFGGVFVLRDFIKDILIFEDKAVFEKAIQDTGHDVLLFHISHDEMLSTLVSHLVLENDMKKASKSSRYDRIKKHRFMQSVTETEHPLSEILDSHFLFKKYLSGLDINAQKQLNGVETYFQKVIINKELKQKDFIDDLYYKALHIPHSAMEDELKSLVWKLLVKIAPVDPVHLFWYDKTTFYKLYEGWDESYKEWVIAQILEENRKSVKSLEFRV</sequence>
<gene>
    <name evidence="1" type="ORF">EAX61_00205</name>
</gene>
<evidence type="ECO:0000313" key="2">
    <source>
        <dbReference type="Proteomes" id="UP000281985"/>
    </source>
</evidence>
<reference evidence="1 2" key="1">
    <citation type="submission" date="2018-10" db="EMBL/GenBank/DDBJ databases">
        <title>Dokdonia luteus sp. nov., isolated from sea water.</title>
        <authorList>
            <person name="Zhou L.Y."/>
            <person name="Du Z.J."/>
        </authorList>
    </citation>
    <scope>NUCLEOTIDE SEQUENCE [LARGE SCALE GENOMIC DNA]</scope>
    <source>
        <strain evidence="1 2">SH27</strain>
    </source>
</reference>
<protein>
    <submittedName>
        <fullName evidence="1">Uncharacterized protein</fullName>
    </submittedName>
</protein>
<dbReference type="RefSeq" id="WP_121915978.1">
    <property type="nucleotide sequence ID" value="NZ_REFV01000001.1"/>
</dbReference>
<dbReference type="Proteomes" id="UP000281985">
    <property type="component" value="Unassembled WGS sequence"/>
</dbReference>